<feature type="domain" description="Glycosyl transferase family 1" evidence="1">
    <location>
        <begin position="211"/>
        <end position="372"/>
    </location>
</feature>
<dbReference type="PANTHER" id="PTHR12526">
    <property type="entry name" value="GLYCOSYLTRANSFERASE"/>
    <property type="match status" value="1"/>
</dbReference>
<dbReference type="PANTHER" id="PTHR12526:SF635">
    <property type="entry name" value="GLYCOSYL TRANSFERASE GROUP 1"/>
    <property type="match status" value="1"/>
</dbReference>
<dbReference type="Gene3D" id="3.40.50.2000">
    <property type="entry name" value="Glycogen Phosphorylase B"/>
    <property type="match status" value="2"/>
</dbReference>
<evidence type="ECO:0000259" key="1">
    <source>
        <dbReference type="Pfam" id="PF00534"/>
    </source>
</evidence>
<evidence type="ECO:0000313" key="3">
    <source>
        <dbReference type="EMBL" id="NWJ44492.1"/>
    </source>
</evidence>
<dbReference type="Pfam" id="PF13439">
    <property type="entry name" value="Glyco_transf_4"/>
    <property type="match status" value="1"/>
</dbReference>
<reference evidence="4" key="2">
    <citation type="journal article" date="2024" name="Nature">
        <title>Anoxygenic phototroph of the Chloroflexota uses a type I reaction centre.</title>
        <authorList>
            <person name="Tsuji J.M."/>
            <person name="Shaw N.A."/>
            <person name="Nagashima S."/>
            <person name="Venkiteswaran J.J."/>
            <person name="Schiff S.L."/>
            <person name="Watanabe T."/>
            <person name="Fukui M."/>
            <person name="Hanada S."/>
            <person name="Tank M."/>
            <person name="Neufeld J.D."/>
        </authorList>
    </citation>
    <scope>NUCLEOTIDE SEQUENCE</scope>
    <source>
        <strain evidence="4">L227-S17</strain>
    </source>
</reference>
<dbReference type="Proteomes" id="UP000521676">
    <property type="component" value="Unassembled WGS sequence"/>
</dbReference>
<name>A0A8T7LWB7_9CHLR</name>
<evidence type="ECO:0000313" key="4">
    <source>
        <dbReference type="EMBL" id="WJW66385.1"/>
    </source>
</evidence>
<dbReference type="EMBL" id="JACATZ010000001">
    <property type="protein sequence ID" value="NWJ44492.1"/>
    <property type="molecule type" value="Genomic_DNA"/>
</dbReference>
<protein>
    <submittedName>
        <fullName evidence="3">Glycosyltransferase family 4 protein</fullName>
    </submittedName>
</protein>
<evidence type="ECO:0000313" key="5">
    <source>
        <dbReference type="Proteomes" id="UP000521676"/>
    </source>
</evidence>
<organism evidence="3 5">
    <name type="scientific">Candidatus Chlorohelix allophototropha</name>
    <dbReference type="NCBI Taxonomy" id="3003348"/>
    <lineage>
        <taxon>Bacteria</taxon>
        <taxon>Bacillati</taxon>
        <taxon>Chloroflexota</taxon>
        <taxon>Chloroflexia</taxon>
        <taxon>Candidatus Chloroheliales</taxon>
        <taxon>Candidatus Chloroheliaceae</taxon>
        <taxon>Candidatus Chlorohelix</taxon>
    </lineage>
</organism>
<dbReference type="InterPro" id="IPR028098">
    <property type="entry name" value="Glyco_trans_4-like_N"/>
</dbReference>
<dbReference type="EMBL" id="CP128399">
    <property type="protein sequence ID" value="WJW66385.1"/>
    <property type="molecule type" value="Genomic_DNA"/>
</dbReference>
<feature type="domain" description="Glycosyltransferase subfamily 4-like N-terminal" evidence="2">
    <location>
        <begin position="21"/>
        <end position="196"/>
    </location>
</feature>
<evidence type="ECO:0000259" key="2">
    <source>
        <dbReference type="Pfam" id="PF13439"/>
    </source>
</evidence>
<dbReference type="GO" id="GO:0016757">
    <property type="term" value="F:glycosyltransferase activity"/>
    <property type="evidence" value="ECO:0007669"/>
    <property type="project" value="InterPro"/>
</dbReference>
<dbReference type="RefSeq" id="WP_341468269.1">
    <property type="nucleotide sequence ID" value="NZ_CP128399.1"/>
</dbReference>
<accession>A0A8T7LWB7</accession>
<dbReference type="InterPro" id="IPR001296">
    <property type="entry name" value="Glyco_trans_1"/>
</dbReference>
<sequence length="410" mass="47254">MIITTNGITREFVSWPERVYARALVKAGYEVSAYVYLGNQSWNKEKREVIDGVEVKRLRHRQWLSFDLIKCLLRDQRPDVVHLYHHSNQFNYLATLICRMRRIPVVLSPLGMLHDPYLVDDRDRPLETPPKYDEIITTLPQLFKSLLHRFKPKRAIKNYLWHAPILQAKKVVALSEHEREVLIKLGVKRERTEVIPIAQDQDWLEGIEPAPKSHDELRIFYLGQLKYRKGFDLLAKAIPAIIQQYPQARFIFAGHSPIHRDDLLSIVDETGMRGYIQLPTHLSEEEKAALFLSSDLYVLPTRYEGFGIPLLESMSAGCPVISTRIPVIDEIVTHGVNGLLFDYDNAASLASTINHALENPFLRHKLSENGKEAVKKYFTPQIMKQFEKLYSEVCTKPYKNATASGAEDPR</sequence>
<dbReference type="CDD" id="cd03801">
    <property type="entry name" value="GT4_PimA-like"/>
    <property type="match status" value="1"/>
</dbReference>
<dbReference type="Proteomes" id="UP001431572">
    <property type="component" value="Chromosome 1"/>
</dbReference>
<evidence type="ECO:0000313" key="6">
    <source>
        <dbReference type="Proteomes" id="UP001431572"/>
    </source>
</evidence>
<keyword evidence="6" id="KW-1185">Reference proteome</keyword>
<proteinExistence type="predicted"/>
<gene>
    <name evidence="3" type="ORF">HXX08_01300</name>
    <name evidence="4" type="ORF">OZ401_002181</name>
</gene>
<reference evidence="3 5" key="1">
    <citation type="submission" date="2020-06" db="EMBL/GenBank/DDBJ databases">
        <title>Anoxygenic phototrophic Chloroflexota member uses a Type I reaction center.</title>
        <authorList>
            <person name="Tsuji J.M."/>
            <person name="Shaw N.A."/>
            <person name="Nagashima S."/>
            <person name="Venkiteswaran J."/>
            <person name="Schiff S.L."/>
            <person name="Hanada S."/>
            <person name="Tank M."/>
            <person name="Neufeld J.D."/>
        </authorList>
    </citation>
    <scope>NUCLEOTIDE SEQUENCE [LARGE SCALE GENOMIC DNA]</scope>
    <source>
        <strain evidence="3">L227-S17</strain>
    </source>
</reference>
<dbReference type="AlphaFoldDB" id="A0A8T7LWB7"/>
<dbReference type="SUPFAM" id="SSF53756">
    <property type="entry name" value="UDP-Glycosyltransferase/glycogen phosphorylase"/>
    <property type="match status" value="1"/>
</dbReference>
<dbReference type="Pfam" id="PF00534">
    <property type="entry name" value="Glycos_transf_1"/>
    <property type="match status" value="1"/>
</dbReference>